<reference evidence="1" key="1">
    <citation type="journal article" date="2015" name="Nature">
        <title>Complex archaea that bridge the gap between prokaryotes and eukaryotes.</title>
        <authorList>
            <person name="Spang A."/>
            <person name="Saw J.H."/>
            <person name="Jorgensen S.L."/>
            <person name="Zaremba-Niedzwiedzka K."/>
            <person name="Martijn J."/>
            <person name="Lind A.E."/>
            <person name="van Eijk R."/>
            <person name="Schleper C."/>
            <person name="Guy L."/>
            <person name="Ettema T.J."/>
        </authorList>
    </citation>
    <scope>NUCLEOTIDE SEQUENCE</scope>
</reference>
<accession>A0A0F9GG27</accession>
<gene>
    <name evidence="1" type="ORF">LCGC14_1832010</name>
</gene>
<dbReference type="EMBL" id="LAZR01018108">
    <property type="protein sequence ID" value="KKL97683.1"/>
    <property type="molecule type" value="Genomic_DNA"/>
</dbReference>
<proteinExistence type="predicted"/>
<sequence length="164" mass="18783">MSERLEIKELQPGVDIYTVYDERVNRGSVAGWYDANTLIFHKFATTKRHLQRTVNSQPLYGFGVQENVLVDVTRRGCQKVRVHYAPLQVMYTSPLTLWGERGLLANYSGLQRFLGILDLDTTRKQVAAKRRNAFLSPEKLKAGNQMQLDPDLIPEWFVAEEAQA</sequence>
<comment type="caution">
    <text evidence="1">The sequence shown here is derived from an EMBL/GenBank/DDBJ whole genome shotgun (WGS) entry which is preliminary data.</text>
</comment>
<name>A0A0F9GG27_9ZZZZ</name>
<evidence type="ECO:0000313" key="1">
    <source>
        <dbReference type="EMBL" id="KKL97683.1"/>
    </source>
</evidence>
<organism evidence="1">
    <name type="scientific">marine sediment metagenome</name>
    <dbReference type="NCBI Taxonomy" id="412755"/>
    <lineage>
        <taxon>unclassified sequences</taxon>
        <taxon>metagenomes</taxon>
        <taxon>ecological metagenomes</taxon>
    </lineage>
</organism>
<dbReference type="AlphaFoldDB" id="A0A0F9GG27"/>
<protein>
    <submittedName>
        <fullName evidence="1">Uncharacterized protein</fullName>
    </submittedName>
</protein>